<evidence type="ECO:0000313" key="2">
    <source>
        <dbReference type="EMBL" id="KAF5329521.1"/>
    </source>
</evidence>
<evidence type="ECO:0000313" key="3">
    <source>
        <dbReference type="Proteomes" id="UP000567179"/>
    </source>
</evidence>
<keyword evidence="1" id="KW-1133">Transmembrane helix</keyword>
<protein>
    <submittedName>
        <fullName evidence="2">Uncharacterized protein</fullName>
    </submittedName>
</protein>
<dbReference type="AlphaFoldDB" id="A0A8H5BV08"/>
<keyword evidence="1" id="KW-0472">Membrane</keyword>
<comment type="caution">
    <text evidence="2">The sequence shown here is derived from an EMBL/GenBank/DDBJ whole genome shotgun (WGS) entry which is preliminary data.</text>
</comment>
<sequence>MNATTPTVAPPNLDGLPSDIRTTIEAAFFGFAAGAILFGITVRQVYQYYTTCSSDPISRKAIVGFDA</sequence>
<name>A0A8H5BV08_9AGAR</name>
<keyword evidence="1" id="KW-0812">Transmembrane</keyword>
<gene>
    <name evidence="2" type="ORF">D9619_009060</name>
</gene>
<keyword evidence="3" id="KW-1185">Reference proteome</keyword>
<proteinExistence type="predicted"/>
<evidence type="ECO:0000256" key="1">
    <source>
        <dbReference type="SAM" id="Phobius"/>
    </source>
</evidence>
<accession>A0A8H5BV08</accession>
<reference evidence="2 3" key="1">
    <citation type="journal article" date="2020" name="ISME J.">
        <title>Uncovering the hidden diversity of litter-decomposition mechanisms in mushroom-forming fungi.</title>
        <authorList>
            <person name="Floudas D."/>
            <person name="Bentzer J."/>
            <person name="Ahren D."/>
            <person name="Johansson T."/>
            <person name="Persson P."/>
            <person name="Tunlid A."/>
        </authorList>
    </citation>
    <scope>NUCLEOTIDE SEQUENCE [LARGE SCALE GENOMIC DNA]</scope>
    <source>
        <strain evidence="2 3">CBS 101986</strain>
    </source>
</reference>
<dbReference type="Proteomes" id="UP000567179">
    <property type="component" value="Unassembled WGS sequence"/>
</dbReference>
<feature type="transmembrane region" description="Helical" evidence="1">
    <location>
        <begin position="20"/>
        <end position="40"/>
    </location>
</feature>
<dbReference type="EMBL" id="JAACJJ010000002">
    <property type="protein sequence ID" value="KAF5329521.1"/>
    <property type="molecule type" value="Genomic_DNA"/>
</dbReference>
<organism evidence="2 3">
    <name type="scientific">Psilocybe cf. subviscida</name>
    <dbReference type="NCBI Taxonomy" id="2480587"/>
    <lineage>
        <taxon>Eukaryota</taxon>
        <taxon>Fungi</taxon>
        <taxon>Dikarya</taxon>
        <taxon>Basidiomycota</taxon>
        <taxon>Agaricomycotina</taxon>
        <taxon>Agaricomycetes</taxon>
        <taxon>Agaricomycetidae</taxon>
        <taxon>Agaricales</taxon>
        <taxon>Agaricineae</taxon>
        <taxon>Strophariaceae</taxon>
        <taxon>Psilocybe</taxon>
    </lineage>
</organism>